<dbReference type="Proteomes" id="UP000663760">
    <property type="component" value="Chromosome 18"/>
</dbReference>
<dbReference type="Pfam" id="PF12854">
    <property type="entry name" value="PPR_1"/>
    <property type="match status" value="1"/>
</dbReference>
<dbReference type="Pfam" id="PF20430">
    <property type="entry name" value="Eplus_motif"/>
    <property type="match status" value="1"/>
</dbReference>
<dbReference type="GO" id="GO:0009451">
    <property type="term" value="P:RNA modification"/>
    <property type="evidence" value="ECO:0007669"/>
    <property type="project" value="InterPro"/>
</dbReference>
<dbReference type="Pfam" id="PF13041">
    <property type="entry name" value="PPR_2"/>
    <property type="match status" value="3"/>
</dbReference>
<dbReference type="PANTHER" id="PTHR47926">
    <property type="entry name" value="PENTATRICOPEPTIDE REPEAT-CONTAINING PROTEIN"/>
    <property type="match status" value="1"/>
</dbReference>
<dbReference type="InterPro" id="IPR011990">
    <property type="entry name" value="TPR-like_helical_dom_sf"/>
</dbReference>
<feature type="repeat" description="PPR" evidence="2">
    <location>
        <begin position="220"/>
        <end position="250"/>
    </location>
</feature>
<sequence length="706" mass="76639">MRFGRSLRFPRFPSSLHGPHLRLQDPRGSDVLRWHTSLLSQHARRGQLDKARSLFDSMPFKNVVTWNAMLSAYASYGHLDDARQLFDRMPNRNVVSWTSMLCALLRAGRTREAKALFDTMPQRNVVSWNAMVSGLARNGELTEARRIFDAMPQRDRASWSGMIAAYAERSLMGEAQRLFEQASGAADVVSWTAMIAGHCRAGDVGEAHRFFREMAPAIRNVVTWTAMIGGFAWNGRHEAALRLFLEMKRTSPVEPNSETLIALLYACTGLRFPTLGRQVHAQTVVNGMTVENGGDGRLGWCLIQMYARLGAVDWACWIFRRDPPASSSGEDTICWNSMIFGYAQAGQLDEARRWFDGTPFPDQITATTMISAYLDAGEVSPARLLFDQMKVKDSVAWTAVISGLVQNELVHEAMKVFSEMKAAAVPPLDHTFAALLGAAGSAACLEMGQQLHALAVRTRPALDTAAGNALAAMYSKCGDVTAALRAFSAMPSRDLVSWNTMIVGLSHHGLAGEALELFHGMPMAPTGVSFLGALTACSHAGLVDRGREILRSMPAPGVEHYACMVHLLARAGRAAEAECLVSALPAGAPALWGPLAAACAAVEGAAAAAAAAVGERAARRAIEEEPRNAAALVGLRRLYAAAERRAAEGAVGEEMRAKGVRKAPGMSWVVVRGRTHAFLSGDRSHPQSEEIRALLTCSWFHCRCPL</sequence>
<name>A0A7I8LLT0_SPIIN</name>
<dbReference type="EMBL" id="LR746281">
    <property type="protein sequence ID" value="CAA7411051.1"/>
    <property type="molecule type" value="Genomic_DNA"/>
</dbReference>
<dbReference type="InterPro" id="IPR046960">
    <property type="entry name" value="PPR_At4g14850-like_plant"/>
</dbReference>
<organism evidence="3 4">
    <name type="scientific">Spirodela intermedia</name>
    <name type="common">Intermediate duckweed</name>
    <dbReference type="NCBI Taxonomy" id="51605"/>
    <lineage>
        <taxon>Eukaryota</taxon>
        <taxon>Viridiplantae</taxon>
        <taxon>Streptophyta</taxon>
        <taxon>Embryophyta</taxon>
        <taxon>Tracheophyta</taxon>
        <taxon>Spermatophyta</taxon>
        <taxon>Magnoliopsida</taxon>
        <taxon>Liliopsida</taxon>
        <taxon>Araceae</taxon>
        <taxon>Lemnoideae</taxon>
        <taxon>Spirodela</taxon>
    </lineage>
</organism>
<evidence type="ECO:0000256" key="2">
    <source>
        <dbReference type="PROSITE-ProRule" id="PRU00708"/>
    </source>
</evidence>
<feature type="repeat" description="PPR" evidence="2">
    <location>
        <begin position="187"/>
        <end position="217"/>
    </location>
</feature>
<protein>
    <submittedName>
        <fullName evidence="3">Uncharacterized protein</fullName>
    </submittedName>
</protein>
<dbReference type="PROSITE" id="PS51375">
    <property type="entry name" value="PPR"/>
    <property type="match status" value="6"/>
</dbReference>
<reference evidence="3" key="1">
    <citation type="submission" date="2020-02" db="EMBL/GenBank/DDBJ databases">
        <authorList>
            <person name="Scholz U."/>
            <person name="Mascher M."/>
            <person name="Fiebig A."/>
        </authorList>
    </citation>
    <scope>NUCLEOTIDE SEQUENCE</scope>
</reference>
<evidence type="ECO:0000256" key="1">
    <source>
        <dbReference type="ARBA" id="ARBA00022737"/>
    </source>
</evidence>
<evidence type="ECO:0000313" key="3">
    <source>
        <dbReference type="EMBL" id="CAA7411051.1"/>
    </source>
</evidence>
<dbReference type="PANTHER" id="PTHR47926:SF404">
    <property type="entry name" value="(PPR) REPEAT-CONTAINING PROTEIN, PUTATIVE-RELATED"/>
    <property type="match status" value="1"/>
</dbReference>
<dbReference type="NCBIfam" id="TIGR00756">
    <property type="entry name" value="PPR"/>
    <property type="match status" value="9"/>
</dbReference>
<dbReference type="GO" id="GO:0003723">
    <property type="term" value="F:RNA binding"/>
    <property type="evidence" value="ECO:0007669"/>
    <property type="project" value="InterPro"/>
</dbReference>
<feature type="repeat" description="PPR" evidence="2">
    <location>
        <begin position="124"/>
        <end position="158"/>
    </location>
</feature>
<dbReference type="FunFam" id="1.25.40.10:FF:000158">
    <property type="entry name" value="pentatricopeptide repeat-containing protein At2g33680"/>
    <property type="match status" value="1"/>
</dbReference>
<keyword evidence="1" id="KW-0677">Repeat</keyword>
<dbReference type="Pfam" id="PF01535">
    <property type="entry name" value="PPR"/>
    <property type="match status" value="5"/>
</dbReference>
<dbReference type="Gene3D" id="1.25.40.10">
    <property type="entry name" value="Tetratricopeptide repeat domain"/>
    <property type="match status" value="6"/>
</dbReference>
<dbReference type="OrthoDB" id="757703at2759"/>
<feature type="repeat" description="PPR" evidence="2">
    <location>
        <begin position="62"/>
        <end position="96"/>
    </location>
</feature>
<dbReference type="InterPro" id="IPR002885">
    <property type="entry name" value="PPR_rpt"/>
</dbReference>
<dbReference type="GO" id="GO:0099402">
    <property type="term" value="P:plant organ development"/>
    <property type="evidence" value="ECO:0007669"/>
    <property type="project" value="UniProtKB-ARBA"/>
</dbReference>
<dbReference type="SUPFAM" id="SSF48452">
    <property type="entry name" value="TPR-like"/>
    <property type="match status" value="1"/>
</dbReference>
<proteinExistence type="predicted"/>
<feature type="repeat" description="PPR" evidence="2">
    <location>
        <begin position="393"/>
        <end position="427"/>
    </location>
</feature>
<keyword evidence="4" id="KW-1185">Reference proteome</keyword>
<dbReference type="InterPro" id="IPR046849">
    <property type="entry name" value="E2_motif"/>
</dbReference>
<evidence type="ECO:0000313" key="4">
    <source>
        <dbReference type="Proteomes" id="UP000663760"/>
    </source>
</evidence>
<dbReference type="AlphaFoldDB" id="A0A7I8LLT0"/>
<feature type="repeat" description="PPR" evidence="2">
    <location>
        <begin position="494"/>
        <end position="524"/>
    </location>
</feature>
<gene>
    <name evidence="3" type="ORF">SI8410_18021729</name>
</gene>
<accession>A0A7I8LLT0</accession>